<protein>
    <submittedName>
        <fullName evidence="1">Uncharacterized protein</fullName>
    </submittedName>
</protein>
<dbReference type="PANTHER" id="PTHR47150">
    <property type="entry name" value="OS12G0169200 PROTEIN"/>
    <property type="match status" value="1"/>
</dbReference>
<dbReference type="AlphaFoldDB" id="A0AAD9WMP0"/>
<accession>A0AAD9WMP0</accession>
<keyword evidence="2" id="KW-1185">Reference proteome</keyword>
<proteinExistence type="predicted"/>
<dbReference type="Proteomes" id="UP001280121">
    <property type="component" value="Unassembled WGS sequence"/>
</dbReference>
<dbReference type="PANTHER" id="PTHR47150:SF5">
    <property type="entry name" value="OS07G0546750 PROTEIN"/>
    <property type="match status" value="1"/>
</dbReference>
<dbReference type="EMBL" id="JANJYI010000009">
    <property type="protein sequence ID" value="KAK2635807.1"/>
    <property type="molecule type" value="Genomic_DNA"/>
</dbReference>
<organism evidence="1 2">
    <name type="scientific">Dipteronia dyeriana</name>
    <dbReference type="NCBI Taxonomy" id="168575"/>
    <lineage>
        <taxon>Eukaryota</taxon>
        <taxon>Viridiplantae</taxon>
        <taxon>Streptophyta</taxon>
        <taxon>Embryophyta</taxon>
        <taxon>Tracheophyta</taxon>
        <taxon>Spermatophyta</taxon>
        <taxon>Magnoliopsida</taxon>
        <taxon>eudicotyledons</taxon>
        <taxon>Gunneridae</taxon>
        <taxon>Pentapetalae</taxon>
        <taxon>rosids</taxon>
        <taxon>malvids</taxon>
        <taxon>Sapindales</taxon>
        <taxon>Sapindaceae</taxon>
        <taxon>Hippocastanoideae</taxon>
        <taxon>Acereae</taxon>
        <taxon>Dipteronia</taxon>
    </lineage>
</organism>
<name>A0AAD9WMP0_9ROSI</name>
<reference evidence="1" key="1">
    <citation type="journal article" date="2023" name="Plant J.">
        <title>Genome sequences and population genomics provide insights into the demographic history, inbreeding, and mutation load of two 'living fossil' tree species of Dipteronia.</title>
        <authorList>
            <person name="Feng Y."/>
            <person name="Comes H.P."/>
            <person name="Chen J."/>
            <person name="Zhu S."/>
            <person name="Lu R."/>
            <person name="Zhang X."/>
            <person name="Li P."/>
            <person name="Qiu J."/>
            <person name="Olsen K.M."/>
            <person name="Qiu Y."/>
        </authorList>
    </citation>
    <scope>NUCLEOTIDE SEQUENCE</scope>
    <source>
        <strain evidence="1">KIB01</strain>
    </source>
</reference>
<sequence length="63" mass="7149">MDCSCHLGLSSIQKPTIAMRILAYEVLTALVDHYVQIDESTTIESLKKFMKAIIAIFGEEYLR</sequence>
<comment type="caution">
    <text evidence="1">The sequence shown here is derived from an EMBL/GenBank/DDBJ whole genome shotgun (WGS) entry which is preliminary data.</text>
</comment>
<gene>
    <name evidence="1" type="ORF">Ddye_030599</name>
</gene>
<evidence type="ECO:0000313" key="1">
    <source>
        <dbReference type="EMBL" id="KAK2635807.1"/>
    </source>
</evidence>
<evidence type="ECO:0000313" key="2">
    <source>
        <dbReference type="Proteomes" id="UP001280121"/>
    </source>
</evidence>